<comment type="function">
    <text evidence="6 7">This protein binds to 23S rRNA in the presence of protein L20.</text>
</comment>
<dbReference type="InterPro" id="IPR036164">
    <property type="entry name" value="bL21-like_sf"/>
</dbReference>
<dbReference type="HAMAP" id="MF_01363">
    <property type="entry name" value="Ribosomal_bL21"/>
    <property type="match status" value="1"/>
</dbReference>
<dbReference type="GO" id="GO:0005737">
    <property type="term" value="C:cytoplasm"/>
    <property type="evidence" value="ECO:0007669"/>
    <property type="project" value="UniProtKB-ARBA"/>
</dbReference>
<dbReference type="PROSITE" id="PS01169">
    <property type="entry name" value="RIBOSOMAL_L21"/>
    <property type="match status" value="1"/>
</dbReference>
<dbReference type="OrthoDB" id="9813334at2"/>
<keyword evidence="9" id="KW-1185">Reference proteome</keyword>
<dbReference type="AlphaFoldDB" id="A6DTL2"/>
<dbReference type="InterPro" id="IPR028909">
    <property type="entry name" value="bL21-like"/>
</dbReference>
<evidence type="ECO:0000256" key="7">
    <source>
        <dbReference type="RuleBase" id="RU000562"/>
    </source>
</evidence>
<dbReference type="GO" id="GO:0005840">
    <property type="term" value="C:ribosome"/>
    <property type="evidence" value="ECO:0007669"/>
    <property type="project" value="UniProtKB-KW"/>
</dbReference>
<evidence type="ECO:0000256" key="4">
    <source>
        <dbReference type="ARBA" id="ARBA00022980"/>
    </source>
</evidence>
<evidence type="ECO:0000313" key="9">
    <source>
        <dbReference type="Proteomes" id="UP000004947"/>
    </source>
</evidence>
<name>A6DTL2_9BACT</name>
<comment type="caution">
    <text evidence="8">The sequence shown here is derived from an EMBL/GenBank/DDBJ whole genome shotgun (WGS) entry which is preliminary data.</text>
</comment>
<proteinExistence type="inferred from homology"/>
<comment type="similarity">
    <text evidence="1 6 7">Belongs to the bacterial ribosomal protein bL21 family.</text>
</comment>
<dbReference type="GO" id="GO:0003735">
    <property type="term" value="F:structural constituent of ribosome"/>
    <property type="evidence" value="ECO:0007669"/>
    <property type="project" value="InterPro"/>
</dbReference>
<gene>
    <name evidence="6" type="primary">rplU</name>
    <name evidence="8" type="ORF">LNTAR_01857</name>
</gene>
<keyword evidence="5 6" id="KW-0687">Ribonucleoprotein</keyword>
<evidence type="ECO:0000256" key="5">
    <source>
        <dbReference type="ARBA" id="ARBA00023274"/>
    </source>
</evidence>
<comment type="subunit">
    <text evidence="6">Part of the 50S ribosomal subunit. Contacts protein L20.</text>
</comment>
<dbReference type="InterPro" id="IPR001787">
    <property type="entry name" value="Ribosomal_bL21"/>
</dbReference>
<dbReference type="GO" id="GO:1990904">
    <property type="term" value="C:ribonucleoprotein complex"/>
    <property type="evidence" value="ECO:0007669"/>
    <property type="project" value="UniProtKB-KW"/>
</dbReference>
<dbReference type="Pfam" id="PF00829">
    <property type="entry name" value="Ribosomal_L21p"/>
    <property type="match status" value="1"/>
</dbReference>
<keyword evidence="2 6" id="KW-0699">rRNA-binding</keyword>
<keyword evidence="3 6" id="KW-0694">RNA-binding</keyword>
<evidence type="ECO:0000313" key="8">
    <source>
        <dbReference type="EMBL" id="EDM25051.1"/>
    </source>
</evidence>
<dbReference type="NCBIfam" id="TIGR00061">
    <property type="entry name" value="L21"/>
    <property type="match status" value="1"/>
</dbReference>
<dbReference type="EMBL" id="ABCK01000038">
    <property type="protein sequence ID" value="EDM25051.1"/>
    <property type="molecule type" value="Genomic_DNA"/>
</dbReference>
<keyword evidence="4 6" id="KW-0689">Ribosomal protein</keyword>
<dbReference type="GO" id="GO:0019843">
    <property type="term" value="F:rRNA binding"/>
    <property type="evidence" value="ECO:0007669"/>
    <property type="project" value="UniProtKB-UniRule"/>
</dbReference>
<evidence type="ECO:0000256" key="1">
    <source>
        <dbReference type="ARBA" id="ARBA00008563"/>
    </source>
</evidence>
<dbReference type="PANTHER" id="PTHR21349">
    <property type="entry name" value="50S RIBOSOMAL PROTEIN L21"/>
    <property type="match status" value="1"/>
</dbReference>
<organism evidence="8 9">
    <name type="scientific">Lentisphaera araneosa HTCC2155</name>
    <dbReference type="NCBI Taxonomy" id="313628"/>
    <lineage>
        <taxon>Bacteria</taxon>
        <taxon>Pseudomonadati</taxon>
        <taxon>Lentisphaerota</taxon>
        <taxon>Lentisphaeria</taxon>
        <taxon>Lentisphaerales</taxon>
        <taxon>Lentisphaeraceae</taxon>
        <taxon>Lentisphaera</taxon>
    </lineage>
</organism>
<dbReference type="STRING" id="313628.LNTAR_01857"/>
<sequence>MYAIIETGGKQYTVREGDVIRVERLKAEGAAYTFDKVLALGGDDAKFGTPLVDGASVNAEVVNEAKGKKLIVFKKKRRKRYKKTQGHRQWFTEVKITGINA</sequence>
<accession>A6DTL2</accession>
<dbReference type="GO" id="GO:0006412">
    <property type="term" value="P:translation"/>
    <property type="evidence" value="ECO:0007669"/>
    <property type="project" value="UniProtKB-UniRule"/>
</dbReference>
<dbReference type="RefSeq" id="WP_007281160.1">
    <property type="nucleotide sequence ID" value="NZ_ABCK01000038.1"/>
</dbReference>
<evidence type="ECO:0000256" key="3">
    <source>
        <dbReference type="ARBA" id="ARBA00022884"/>
    </source>
</evidence>
<evidence type="ECO:0000256" key="2">
    <source>
        <dbReference type="ARBA" id="ARBA00022730"/>
    </source>
</evidence>
<reference evidence="8 9" key="1">
    <citation type="journal article" date="2010" name="J. Bacteriol.">
        <title>Genome sequence of Lentisphaera araneosa HTCC2155T, the type species of the order Lentisphaerales in the phylum Lentisphaerae.</title>
        <authorList>
            <person name="Thrash J.C."/>
            <person name="Cho J.C."/>
            <person name="Vergin K.L."/>
            <person name="Morris R.M."/>
            <person name="Giovannoni S.J."/>
        </authorList>
    </citation>
    <scope>NUCLEOTIDE SEQUENCE [LARGE SCALE GENOMIC DNA]</scope>
    <source>
        <strain evidence="8 9">HTCC2155</strain>
    </source>
</reference>
<dbReference type="eggNOG" id="COG0261">
    <property type="taxonomic scope" value="Bacteria"/>
</dbReference>
<dbReference type="SUPFAM" id="SSF141091">
    <property type="entry name" value="L21p-like"/>
    <property type="match status" value="1"/>
</dbReference>
<dbReference type="Proteomes" id="UP000004947">
    <property type="component" value="Unassembled WGS sequence"/>
</dbReference>
<dbReference type="InterPro" id="IPR018258">
    <property type="entry name" value="Ribosomal_bL21_CS"/>
</dbReference>
<protein>
    <recommendedName>
        <fullName evidence="6">Large ribosomal subunit protein bL21</fullName>
    </recommendedName>
</protein>
<evidence type="ECO:0000256" key="6">
    <source>
        <dbReference type="HAMAP-Rule" id="MF_01363"/>
    </source>
</evidence>
<dbReference type="PANTHER" id="PTHR21349:SF0">
    <property type="entry name" value="LARGE RIBOSOMAL SUBUNIT PROTEIN BL21M"/>
    <property type="match status" value="1"/>
</dbReference>